<dbReference type="InterPro" id="IPR020058">
    <property type="entry name" value="Glu/Gln-tRNA-synth_Ib_cat-dom"/>
</dbReference>
<dbReference type="PROSITE" id="PS00178">
    <property type="entry name" value="AA_TRNA_LIGASE_I"/>
    <property type="match status" value="1"/>
</dbReference>
<evidence type="ECO:0000313" key="10">
    <source>
        <dbReference type="EMBL" id="GAA3537394.1"/>
    </source>
</evidence>
<keyword evidence="5 7" id="KW-0648">Protein biosynthesis</keyword>
<gene>
    <name evidence="7 10" type="primary">gltX</name>
    <name evidence="10" type="ORF">GCM10022394_16240</name>
</gene>
<dbReference type="EC" id="6.1.1.17" evidence="7"/>
<evidence type="ECO:0000259" key="8">
    <source>
        <dbReference type="Pfam" id="PF00749"/>
    </source>
</evidence>
<dbReference type="Gene3D" id="1.10.10.350">
    <property type="match status" value="1"/>
</dbReference>
<dbReference type="Proteomes" id="UP001500795">
    <property type="component" value="Unassembled WGS sequence"/>
</dbReference>
<feature type="short sequence motif" description="'HIGH' region" evidence="7">
    <location>
        <begin position="9"/>
        <end position="19"/>
    </location>
</feature>
<dbReference type="NCBIfam" id="NF004314">
    <property type="entry name" value="PRK05710.1-3"/>
    <property type="match status" value="1"/>
</dbReference>
<evidence type="ECO:0000256" key="3">
    <source>
        <dbReference type="ARBA" id="ARBA00022741"/>
    </source>
</evidence>
<comment type="cofactor">
    <cofactor evidence="7">
        <name>Zn(2+)</name>
        <dbReference type="ChEBI" id="CHEBI:29105"/>
    </cofactor>
    <text evidence="7">Binds 1 zinc ion per subunit.</text>
</comment>
<dbReference type="InterPro" id="IPR004527">
    <property type="entry name" value="Glu-tRNA-ligase_bac/mito"/>
</dbReference>
<feature type="short sequence motif" description="'KMSKS' region" evidence="7">
    <location>
        <begin position="237"/>
        <end position="241"/>
    </location>
</feature>
<keyword evidence="2 7" id="KW-0436">Ligase</keyword>
<name>A0ABP6VMD1_9GAMM</name>
<comment type="subcellular location">
    <subcellularLocation>
        <location evidence="7">Cytoplasm</location>
    </subcellularLocation>
</comment>
<feature type="binding site" evidence="7">
    <location>
        <position position="125"/>
    </location>
    <ligand>
        <name>Zn(2+)</name>
        <dbReference type="ChEBI" id="CHEBI:29105"/>
    </ligand>
</feature>
<keyword evidence="3 7" id="KW-0547">Nucleotide-binding</keyword>
<feature type="binding site" evidence="7">
    <location>
        <position position="100"/>
    </location>
    <ligand>
        <name>Zn(2+)</name>
        <dbReference type="ChEBI" id="CHEBI:29105"/>
    </ligand>
</feature>
<evidence type="ECO:0000256" key="2">
    <source>
        <dbReference type="ARBA" id="ARBA00022598"/>
    </source>
</evidence>
<keyword evidence="7" id="KW-0479">Metal-binding</keyword>
<evidence type="ECO:0000256" key="4">
    <source>
        <dbReference type="ARBA" id="ARBA00022840"/>
    </source>
</evidence>
<evidence type="ECO:0000259" key="9">
    <source>
        <dbReference type="Pfam" id="PF19269"/>
    </source>
</evidence>
<dbReference type="EMBL" id="BAABCX010000002">
    <property type="protein sequence ID" value="GAA3537394.1"/>
    <property type="molecule type" value="Genomic_DNA"/>
</dbReference>
<comment type="similarity">
    <text evidence="1 7">Belongs to the class-I aminoacyl-tRNA synthetase family. Glutamate--tRNA ligase type 1 subfamily.</text>
</comment>
<dbReference type="Gene3D" id="3.40.50.620">
    <property type="entry name" value="HUPs"/>
    <property type="match status" value="1"/>
</dbReference>
<feature type="domain" description="Glutamyl/glutaminyl-tRNA synthetase class Ib catalytic" evidence="8">
    <location>
        <begin position="3"/>
        <end position="305"/>
    </location>
</feature>
<dbReference type="InterPro" id="IPR045462">
    <property type="entry name" value="aa-tRNA-synth_I_cd-bd"/>
</dbReference>
<dbReference type="InterPro" id="IPR014729">
    <property type="entry name" value="Rossmann-like_a/b/a_fold"/>
</dbReference>
<dbReference type="PANTHER" id="PTHR43311:SF2">
    <property type="entry name" value="GLUTAMATE--TRNA LIGASE, MITOCHONDRIAL-RELATED"/>
    <property type="match status" value="1"/>
</dbReference>
<comment type="subunit">
    <text evidence="7">Monomer.</text>
</comment>
<dbReference type="CDD" id="cd00808">
    <property type="entry name" value="GluRS_core"/>
    <property type="match status" value="1"/>
</dbReference>
<dbReference type="InterPro" id="IPR033910">
    <property type="entry name" value="GluRS_core"/>
</dbReference>
<dbReference type="InterPro" id="IPR001412">
    <property type="entry name" value="aa-tRNA-synth_I_CS"/>
</dbReference>
<dbReference type="GO" id="GO:0016874">
    <property type="term" value="F:ligase activity"/>
    <property type="evidence" value="ECO:0007669"/>
    <property type="project" value="UniProtKB-KW"/>
</dbReference>
<dbReference type="InterPro" id="IPR008925">
    <property type="entry name" value="aa_tRNA-synth_I_cd-bd_sf"/>
</dbReference>
<reference evidence="11" key="1">
    <citation type="journal article" date="2019" name="Int. J. Syst. Evol. Microbiol.">
        <title>The Global Catalogue of Microorganisms (GCM) 10K type strain sequencing project: providing services to taxonomists for standard genome sequencing and annotation.</title>
        <authorList>
            <consortium name="The Broad Institute Genomics Platform"/>
            <consortium name="The Broad Institute Genome Sequencing Center for Infectious Disease"/>
            <person name="Wu L."/>
            <person name="Ma J."/>
        </authorList>
    </citation>
    <scope>NUCLEOTIDE SEQUENCE [LARGE SCALE GENOMIC DNA]</scope>
    <source>
        <strain evidence="11">JCM 17110</strain>
    </source>
</reference>
<keyword evidence="7" id="KW-0963">Cytoplasm</keyword>
<keyword evidence="11" id="KW-1185">Reference proteome</keyword>
<dbReference type="PANTHER" id="PTHR43311">
    <property type="entry name" value="GLUTAMATE--TRNA LIGASE"/>
    <property type="match status" value="1"/>
</dbReference>
<feature type="binding site" evidence="7">
    <location>
        <position position="98"/>
    </location>
    <ligand>
        <name>Zn(2+)</name>
        <dbReference type="ChEBI" id="CHEBI:29105"/>
    </ligand>
</feature>
<evidence type="ECO:0000256" key="1">
    <source>
        <dbReference type="ARBA" id="ARBA00007894"/>
    </source>
</evidence>
<feature type="binding site" evidence="7">
    <location>
        <position position="127"/>
    </location>
    <ligand>
        <name>Zn(2+)</name>
        <dbReference type="ChEBI" id="CHEBI:29105"/>
    </ligand>
</feature>
<feature type="binding site" evidence="7">
    <location>
        <position position="240"/>
    </location>
    <ligand>
        <name>ATP</name>
        <dbReference type="ChEBI" id="CHEBI:30616"/>
    </ligand>
</feature>
<dbReference type="NCBIfam" id="TIGR00464">
    <property type="entry name" value="gltX_bact"/>
    <property type="match status" value="1"/>
</dbReference>
<organism evidence="10 11">
    <name type="scientific">Zobellella aerophila</name>
    <dbReference type="NCBI Taxonomy" id="870480"/>
    <lineage>
        <taxon>Bacteria</taxon>
        <taxon>Pseudomonadati</taxon>
        <taxon>Pseudomonadota</taxon>
        <taxon>Gammaproteobacteria</taxon>
        <taxon>Aeromonadales</taxon>
        <taxon>Aeromonadaceae</taxon>
        <taxon>Zobellella</taxon>
    </lineage>
</organism>
<dbReference type="InterPro" id="IPR049940">
    <property type="entry name" value="GluQ/Sye"/>
</dbReference>
<feature type="domain" description="Aminoacyl-tRNA synthetase class I anticodon-binding" evidence="9">
    <location>
        <begin position="323"/>
        <end position="461"/>
    </location>
</feature>
<protein>
    <recommendedName>
        <fullName evidence="7">Glutamate--tRNA ligase</fullName>
        <ecNumber evidence="7">6.1.1.17</ecNumber>
    </recommendedName>
    <alternativeName>
        <fullName evidence="7">Glutamyl-tRNA synthetase</fullName>
        <shortName evidence="7">GluRS</shortName>
    </alternativeName>
</protein>
<proteinExistence type="inferred from homology"/>
<accession>A0ABP6VMD1</accession>
<dbReference type="InterPro" id="IPR020751">
    <property type="entry name" value="aa-tRNA-synth_I_codon-bd_sub2"/>
</dbReference>
<dbReference type="PRINTS" id="PR00987">
    <property type="entry name" value="TRNASYNTHGLU"/>
</dbReference>
<comment type="caution">
    <text evidence="10">The sequence shown here is derived from an EMBL/GenBank/DDBJ whole genome shotgun (WGS) entry which is preliminary data.</text>
</comment>
<evidence type="ECO:0000313" key="11">
    <source>
        <dbReference type="Proteomes" id="UP001500795"/>
    </source>
</evidence>
<dbReference type="InterPro" id="IPR000924">
    <property type="entry name" value="Glu/Gln-tRNA-synth"/>
</dbReference>
<dbReference type="HAMAP" id="MF_00022">
    <property type="entry name" value="Glu_tRNA_synth_type1"/>
    <property type="match status" value="1"/>
</dbReference>
<keyword evidence="6 7" id="KW-0030">Aminoacyl-tRNA synthetase</keyword>
<dbReference type="Pfam" id="PF00749">
    <property type="entry name" value="tRNA-synt_1c"/>
    <property type="match status" value="1"/>
</dbReference>
<keyword evidence="7" id="KW-0862">Zinc</keyword>
<sequence length="470" mass="52290">MTVKTRFAPSPTGFLHVGGARTALYSWLYARHQQGEFVLRIEDTDLERSTQEAIDAILEGMNWLGLNWDEGPYYQTQRFDRYNALIEQLLAEGKAYQCYCSKERLEALREQQMAAGEKPRYDGTCRHGNAEHAADAPCVVRFKNPGEGSVVFDDHVRGRIEIANRELDDLIIRRTDGAPTYNFCVVVDDWDMEITHVVRGEDHINNTPRQINIYQALGAPVPEFAHVSMILGDDGAKLSKRHGAVSVMQYRDDGYLPQALLNYLVRLGWSNGDQEIFSLEEMIELFSLDAISKSASAFNTDKLLWLNQHYIKTLPADEVAGHLVWHMNDQGIDTTQGPALSDVVALYAERCNTLKELAAQSRYLFEDFGAFEEGAAKKHLRPVAAEPLALVRAKLAELADWQAPAIHEAIHAAAAELELGMGKVGMPLRVAVTGVGQSPAIDGVIALLSKERVLARIDMALAFIAERAQG</sequence>
<comment type="function">
    <text evidence="7">Catalyzes the attachment of glutamate to tRNA(Glu) in a two-step reaction: glutamate is first activated by ATP to form Glu-AMP and then transferred to the acceptor end of tRNA(Glu).</text>
</comment>
<dbReference type="SUPFAM" id="SSF52374">
    <property type="entry name" value="Nucleotidylyl transferase"/>
    <property type="match status" value="1"/>
</dbReference>
<keyword evidence="4 7" id="KW-0067">ATP-binding</keyword>
<dbReference type="SUPFAM" id="SSF48163">
    <property type="entry name" value="An anticodon-binding domain of class I aminoacyl-tRNA synthetases"/>
    <property type="match status" value="1"/>
</dbReference>
<evidence type="ECO:0000256" key="7">
    <source>
        <dbReference type="HAMAP-Rule" id="MF_00022"/>
    </source>
</evidence>
<dbReference type="Pfam" id="PF19269">
    <property type="entry name" value="Anticodon_2"/>
    <property type="match status" value="1"/>
</dbReference>
<evidence type="ECO:0000256" key="5">
    <source>
        <dbReference type="ARBA" id="ARBA00022917"/>
    </source>
</evidence>
<comment type="catalytic activity">
    <reaction evidence="7">
        <text>tRNA(Glu) + L-glutamate + ATP = L-glutamyl-tRNA(Glu) + AMP + diphosphate</text>
        <dbReference type="Rhea" id="RHEA:23540"/>
        <dbReference type="Rhea" id="RHEA-COMP:9663"/>
        <dbReference type="Rhea" id="RHEA-COMP:9680"/>
        <dbReference type="ChEBI" id="CHEBI:29985"/>
        <dbReference type="ChEBI" id="CHEBI:30616"/>
        <dbReference type="ChEBI" id="CHEBI:33019"/>
        <dbReference type="ChEBI" id="CHEBI:78442"/>
        <dbReference type="ChEBI" id="CHEBI:78520"/>
        <dbReference type="ChEBI" id="CHEBI:456215"/>
        <dbReference type="EC" id="6.1.1.17"/>
    </reaction>
</comment>
<dbReference type="RefSeq" id="WP_344956762.1">
    <property type="nucleotide sequence ID" value="NZ_BAABCX010000002.1"/>
</dbReference>
<evidence type="ECO:0000256" key="6">
    <source>
        <dbReference type="ARBA" id="ARBA00023146"/>
    </source>
</evidence>